<dbReference type="InterPro" id="IPR047272">
    <property type="entry name" value="S49_SppA_C"/>
</dbReference>
<comment type="similarity">
    <text evidence="1">Belongs to the peptidase S49 family.</text>
</comment>
<gene>
    <name evidence="7" type="ORF">KX01_412</name>
</gene>
<dbReference type="OrthoDB" id="9764363at2"/>
<dbReference type="PANTHER" id="PTHR42987:SF8">
    <property type="entry name" value="PROTEINASE"/>
    <property type="match status" value="1"/>
</dbReference>
<dbReference type="AlphaFoldDB" id="A0A1J0KVJ4"/>
<organism evidence="7 8">
    <name type="scientific">Francisella frigiditurris</name>
    <dbReference type="NCBI Taxonomy" id="1542390"/>
    <lineage>
        <taxon>Bacteria</taxon>
        <taxon>Pseudomonadati</taxon>
        <taxon>Pseudomonadota</taxon>
        <taxon>Gammaproteobacteria</taxon>
        <taxon>Thiotrichales</taxon>
        <taxon>Francisellaceae</taxon>
        <taxon>Francisella</taxon>
    </lineage>
</organism>
<proteinExistence type="inferred from homology"/>
<dbReference type="Gene3D" id="3.90.226.10">
    <property type="entry name" value="2-enoyl-CoA Hydratase, Chain A, domain 1"/>
    <property type="match status" value="1"/>
</dbReference>
<keyword evidence="2" id="KW-0645">Protease</keyword>
<sequence length="307" mass="34018">MADNISKETLEELAKVHIRDVKSKRRWRLISRIIIVLVVIFFIISAFLSKSDDLSPHIALIKVSGIIAEDSEANSSRIIESLDNAYKNSNVKGVIVQINSPGGSPVESDDIYSHMRYLQEKHPDIPLYAVCTDLCASGGYYIATGAKEIYANKMTITGSIGVIGSGFGFTGLMDKIGVERRTYTAGKNKGFLDPFAPQNPEQKKEFEKILKQTHRVFMDAVEKSRGDRLKDRSLETTFSGEPFSGIEAKDLGLIDGFASVSELKRNKLDDLPIIDYTQTLDFFTNLSNKIGNGVYYKALSESGVSLK</sequence>
<keyword evidence="3" id="KW-0378">Hydrolase</keyword>
<evidence type="ECO:0000256" key="3">
    <source>
        <dbReference type="ARBA" id="ARBA00022801"/>
    </source>
</evidence>
<protein>
    <submittedName>
        <fullName evidence="7">Peptidase S49 family protein</fullName>
    </submittedName>
</protein>
<dbReference type="GO" id="GO:0006508">
    <property type="term" value="P:proteolysis"/>
    <property type="evidence" value="ECO:0007669"/>
    <property type="project" value="UniProtKB-KW"/>
</dbReference>
<reference evidence="8" key="1">
    <citation type="submission" date="2014-10" db="EMBL/GenBank/DDBJ databases">
        <authorList>
            <person name="Kuske C.R."/>
            <person name="Challacombe J.F."/>
            <person name="Daligault H.E."/>
            <person name="Davenport K.W."/>
            <person name="Johnson S.L."/>
            <person name="Siddaramappa S."/>
            <person name="Petersen J.M."/>
        </authorList>
    </citation>
    <scope>NUCLEOTIDE SEQUENCE [LARGE SCALE GENOMIC DNA]</scope>
    <source>
        <strain evidence="8">CA97-1460</strain>
    </source>
</reference>
<dbReference type="Proteomes" id="UP000182521">
    <property type="component" value="Chromosome"/>
</dbReference>
<keyword evidence="5" id="KW-0812">Transmembrane</keyword>
<evidence type="ECO:0000313" key="7">
    <source>
        <dbReference type="EMBL" id="APC97777.1"/>
    </source>
</evidence>
<keyword evidence="5" id="KW-1133">Transmembrane helix</keyword>
<dbReference type="GO" id="GO:0008236">
    <property type="term" value="F:serine-type peptidase activity"/>
    <property type="evidence" value="ECO:0007669"/>
    <property type="project" value="UniProtKB-KW"/>
</dbReference>
<feature type="domain" description="Peptidase S49" evidence="6">
    <location>
        <begin position="122"/>
        <end position="263"/>
    </location>
</feature>
<evidence type="ECO:0000256" key="1">
    <source>
        <dbReference type="ARBA" id="ARBA00008683"/>
    </source>
</evidence>
<name>A0A1J0KVJ4_9GAMM</name>
<feature type="transmembrane region" description="Helical" evidence="5">
    <location>
        <begin position="29"/>
        <end position="48"/>
    </location>
</feature>
<evidence type="ECO:0000256" key="2">
    <source>
        <dbReference type="ARBA" id="ARBA00022670"/>
    </source>
</evidence>
<accession>A0A1J0KVJ4</accession>
<dbReference type="SUPFAM" id="SSF52096">
    <property type="entry name" value="ClpP/crotonase"/>
    <property type="match status" value="1"/>
</dbReference>
<dbReference type="InterPro" id="IPR002142">
    <property type="entry name" value="Peptidase_S49"/>
</dbReference>
<dbReference type="RefSeq" id="WP_071663404.1">
    <property type="nucleotide sequence ID" value="NZ_CP009654.1"/>
</dbReference>
<evidence type="ECO:0000256" key="4">
    <source>
        <dbReference type="ARBA" id="ARBA00022825"/>
    </source>
</evidence>
<evidence type="ECO:0000256" key="5">
    <source>
        <dbReference type="SAM" id="Phobius"/>
    </source>
</evidence>
<evidence type="ECO:0000259" key="6">
    <source>
        <dbReference type="Pfam" id="PF01343"/>
    </source>
</evidence>
<dbReference type="CDD" id="cd07023">
    <property type="entry name" value="S49_Sppa_N_C"/>
    <property type="match status" value="1"/>
</dbReference>
<dbReference type="STRING" id="1542390.KX01_412"/>
<keyword evidence="5" id="KW-0472">Membrane</keyword>
<dbReference type="EMBL" id="CP009654">
    <property type="protein sequence ID" value="APC97777.1"/>
    <property type="molecule type" value="Genomic_DNA"/>
</dbReference>
<keyword evidence="4" id="KW-0720">Serine protease</keyword>
<dbReference type="Pfam" id="PF01343">
    <property type="entry name" value="Peptidase_S49"/>
    <property type="match status" value="1"/>
</dbReference>
<dbReference type="InterPro" id="IPR029045">
    <property type="entry name" value="ClpP/crotonase-like_dom_sf"/>
</dbReference>
<dbReference type="PANTHER" id="PTHR42987">
    <property type="entry name" value="PEPTIDASE S49"/>
    <property type="match status" value="1"/>
</dbReference>
<keyword evidence="8" id="KW-1185">Reference proteome</keyword>
<dbReference type="KEGG" id="frc:KX01_412"/>
<evidence type="ECO:0000313" key="8">
    <source>
        <dbReference type="Proteomes" id="UP000182521"/>
    </source>
</evidence>